<dbReference type="GO" id="GO:0004497">
    <property type="term" value="F:monooxygenase activity"/>
    <property type="evidence" value="ECO:0007669"/>
    <property type="project" value="UniProtKB-KW"/>
</dbReference>
<keyword evidence="8" id="KW-0560">Oxidoreductase</keyword>
<keyword evidence="9" id="KW-0408">Iron</keyword>
<dbReference type="Gene3D" id="1.10.630.10">
    <property type="entry name" value="Cytochrome P450"/>
    <property type="match status" value="1"/>
</dbReference>
<evidence type="ECO:0000256" key="7">
    <source>
        <dbReference type="ARBA" id="ARBA00022989"/>
    </source>
</evidence>
<proteinExistence type="inferred from homology"/>
<name>A0A2I0IPY0_PUNGR</name>
<evidence type="ECO:0000256" key="4">
    <source>
        <dbReference type="ARBA" id="ARBA00022617"/>
    </source>
</evidence>
<dbReference type="GO" id="GO:0016705">
    <property type="term" value="F:oxidoreductase activity, acting on paired donors, with incorporation or reduction of molecular oxygen"/>
    <property type="evidence" value="ECO:0007669"/>
    <property type="project" value="InterPro"/>
</dbReference>
<sequence length="133" mass="15105">MLPYLQAIIKETLRLYPVVQLSVSHEANRDCGISGYFIPKGTRVVLNLYKLQHDPRVWPNPSEFQPDRFLTTYKVLMSGDITSTSYLLGAGGGRALVFHCPCKSLASRSLLSYMFSIFKCWGMRPLTWRKLSG</sequence>
<dbReference type="PANTHER" id="PTHR47947:SF26">
    <property type="entry name" value="CYTOCHROME P450"/>
    <property type="match status" value="1"/>
</dbReference>
<evidence type="ECO:0000256" key="10">
    <source>
        <dbReference type="ARBA" id="ARBA00023033"/>
    </source>
</evidence>
<keyword evidence="6" id="KW-0479">Metal-binding</keyword>
<comment type="subcellular location">
    <subcellularLocation>
        <location evidence="2">Membrane</location>
    </subcellularLocation>
</comment>
<evidence type="ECO:0000256" key="2">
    <source>
        <dbReference type="ARBA" id="ARBA00004370"/>
    </source>
</evidence>
<dbReference type="SUPFAM" id="SSF48264">
    <property type="entry name" value="Cytochrome P450"/>
    <property type="match status" value="1"/>
</dbReference>
<dbReference type="GO" id="GO:0020037">
    <property type="term" value="F:heme binding"/>
    <property type="evidence" value="ECO:0007669"/>
    <property type="project" value="InterPro"/>
</dbReference>
<dbReference type="GO" id="GO:0016020">
    <property type="term" value="C:membrane"/>
    <property type="evidence" value="ECO:0007669"/>
    <property type="project" value="UniProtKB-SubCell"/>
</dbReference>
<dbReference type="AlphaFoldDB" id="A0A2I0IPY0"/>
<protein>
    <submittedName>
        <fullName evidence="12">Uncharacterized protein</fullName>
    </submittedName>
</protein>
<keyword evidence="10" id="KW-0503">Monooxygenase</keyword>
<evidence type="ECO:0000256" key="6">
    <source>
        <dbReference type="ARBA" id="ARBA00022723"/>
    </source>
</evidence>
<dbReference type="GO" id="GO:0005506">
    <property type="term" value="F:iron ion binding"/>
    <property type="evidence" value="ECO:0007669"/>
    <property type="project" value="InterPro"/>
</dbReference>
<dbReference type="InterPro" id="IPR001128">
    <property type="entry name" value="Cyt_P450"/>
</dbReference>
<keyword evidence="7" id="KW-1133">Transmembrane helix</keyword>
<comment type="cofactor">
    <cofactor evidence="1">
        <name>heme</name>
        <dbReference type="ChEBI" id="CHEBI:30413"/>
    </cofactor>
</comment>
<evidence type="ECO:0000256" key="9">
    <source>
        <dbReference type="ARBA" id="ARBA00023004"/>
    </source>
</evidence>
<keyword evidence="11" id="KW-0472">Membrane</keyword>
<dbReference type="EMBL" id="PGOL01002716">
    <property type="protein sequence ID" value="PKI45486.1"/>
    <property type="molecule type" value="Genomic_DNA"/>
</dbReference>
<evidence type="ECO:0000256" key="3">
    <source>
        <dbReference type="ARBA" id="ARBA00010617"/>
    </source>
</evidence>
<dbReference type="STRING" id="22663.A0A2I0IPY0"/>
<comment type="caution">
    <text evidence="12">The sequence shown here is derived from an EMBL/GenBank/DDBJ whole genome shotgun (WGS) entry which is preliminary data.</text>
</comment>
<dbReference type="Pfam" id="PF00067">
    <property type="entry name" value="p450"/>
    <property type="match status" value="1"/>
</dbReference>
<evidence type="ECO:0000256" key="11">
    <source>
        <dbReference type="ARBA" id="ARBA00023136"/>
    </source>
</evidence>
<dbReference type="PANTHER" id="PTHR47947">
    <property type="entry name" value="CYTOCHROME P450 82C3-RELATED"/>
    <property type="match status" value="1"/>
</dbReference>
<dbReference type="InterPro" id="IPR002403">
    <property type="entry name" value="Cyt_P450_E_grp-IV"/>
</dbReference>
<accession>A0A2I0IPY0</accession>
<evidence type="ECO:0000256" key="8">
    <source>
        <dbReference type="ARBA" id="ARBA00023002"/>
    </source>
</evidence>
<evidence type="ECO:0000313" key="13">
    <source>
        <dbReference type="Proteomes" id="UP000233551"/>
    </source>
</evidence>
<keyword evidence="4" id="KW-0349">Heme</keyword>
<organism evidence="12 13">
    <name type="scientific">Punica granatum</name>
    <name type="common">Pomegranate</name>
    <dbReference type="NCBI Taxonomy" id="22663"/>
    <lineage>
        <taxon>Eukaryota</taxon>
        <taxon>Viridiplantae</taxon>
        <taxon>Streptophyta</taxon>
        <taxon>Embryophyta</taxon>
        <taxon>Tracheophyta</taxon>
        <taxon>Spermatophyta</taxon>
        <taxon>Magnoliopsida</taxon>
        <taxon>eudicotyledons</taxon>
        <taxon>Gunneridae</taxon>
        <taxon>Pentapetalae</taxon>
        <taxon>rosids</taxon>
        <taxon>malvids</taxon>
        <taxon>Myrtales</taxon>
        <taxon>Lythraceae</taxon>
        <taxon>Punica</taxon>
    </lineage>
</organism>
<reference evidence="12 13" key="1">
    <citation type="submission" date="2017-11" db="EMBL/GenBank/DDBJ databases">
        <title>De-novo sequencing of pomegranate (Punica granatum L.) genome.</title>
        <authorList>
            <person name="Akparov Z."/>
            <person name="Amiraslanov A."/>
            <person name="Hajiyeva S."/>
            <person name="Abbasov M."/>
            <person name="Kaur K."/>
            <person name="Hamwieh A."/>
            <person name="Solovyev V."/>
            <person name="Salamov A."/>
            <person name="Braich B."/>
            <person name="Kosarev P."/>
            <person name="Mahmoud A."/>
            <person name="Hajiyev E."/>
            <person name="Babayeva S."/>
            <person name="Izzatullayeva V."/>
            <person name="Mammadov A."/>
            <person name="Mammadov A."/>
            <person name="Sharifova S."/>
            <person name="Ojaghi J."/>
            <person name="Eynullazada K."/>
            <person name="Bayramov B."/>
            <person name="Abdulazimova A."/>
            <person name="Shahmuradov I."/>
        </authorList>
    </citation>
    <scope>NUCLEOTIDE SEQUENCE [LARGE SCALE GENOMIC DNA]</scope>
    <source>
        <strain evidence="13">cv. AG2017</strain>
        <tissue evidence="12">Leaf</tissue>
    </source>
</reference>
<evidence type="ECO:0000256" key="5">
    <source>
        <dbReference type="ARBA" id="ARBA00022692"/>
    </source>
</evidence>
<keyword evidence="13" id="KW-1185">Reference proteome</keyword>
<evidence type="ECO:0000313" key="12">
    <source>
        <dbReference type="EMBL" id="PKI45486.1"/>
    </source>
</evidence>
<dbReference type="InterPro" id="IPR036396">
    <property type="entry name" value="Cyt_P450_sf"/>
</dbReference>
<dbReference type="InterPro" id="IPR050651">
    <property type="entry name" value="Plant_Cytochrome_P450_Monoox"/>
</dbReference>
<gene>
    <name evidence="12" type="ORF">CRG98_034141</name>
</gene>
<comment type="similarity">
    <text evidence="3">Belongs to the cytochrome P450 family.</text>
</comment>
<dbReference type="PRINTS" id="PR00465">
    <property type="entry name" value="EP450IV"/>
</dbReference>
<dbReference type="Proteomes" id="UP000233551">
    <property type="component" value="Unassembled WGS sequence"/>
</dbReference>
<evidence type="ECO:0000256" key="1">
    <source>
        <dbReference type="ARBA" id="ARBA00001971"/>
    </source>
</evidence>
<keyword evidence="5" id="KW-0812">Transmembrane</keyword>